<keyword evidence="3" id="KW-1185">Reference proteome</keyword>
<protein>
    <submittedName>
        <fullName evidence="2">Uncharacterized protein</fullName>
    </submittedName>
</protein>
<evidence type="ECO:0000256" key="1">
    <source>
        <dbReference type="SAM" id="MobiDB-lite"/>
    </source>
</evidence>
<name>A0AA40K328_9PEZI</name>
<sequence>MLRSRFTPIHSGKKEAKGHVACVPWTFSSALLMDSEKALCTPRRGVRRGERRGSRLELQRGEPGAGVVSGLELGHQAVASQEHREEDVREGRSRPGALHPRRLPLAMPFVTCHFSPIDAHLRQPWQLPVTNGASGAGDAPVCKSTRKRVCLGRNQYSPYMTKCLLRLIGPSCSLQQGGGSGRRSRDHRPGFSTWRACPGDHRGRCGMIRQGGGCRRCPWG</sequence>
<dbReference type="EMBL" id="JAUKUD010000005">
    <property type="protein sequence ID" value="KAK0744119.1"/>
    <property type="molecule type" value="Genomic_DNA"/>
</dbReference>
<accession>A0AA40K328</accession>
<reference evidence="2" key="1">
    <citation type="submission" date="2023-06" db="EMBL/GenBank/DDBJ databases">
        <title>Genome-scale phylogeny and comparative genomics of the fungal order Sordariales.</title>
        <authorList>
            <consortium name="Lawrence Berkeley National Laboratory"/>
            <person name="Hensen N."/>
            <person name="Bonometti L."/>
            <person name="Westerberg I."/>
            <person name="Brannstrom I.O."/>
            <person name="Guillou S."/>
            <person name="Cros-Aarteil S."/>
            <person name="Calhoun S."/>
            <person name="Haridas S."/>
            <person name="Kuo A."/>
            <person name="Mondo S."/>
            <person name="Pangilinan J."/>
            <person name="Riley R."/>
            <person name="LaButti K."/>
            <person name="Andreopoulos B."/>
            <person name="Lipzen A."/>
            <person name="Chen C."/>
            <person name="Yanf M."/>
            <person name="Daum C."/>
            <person name="Ng V."/>
            <person name="Clum A."/>
            <person name="Steindorff A."/>
            <person name="Ohm R."/>
            <person name="Martin F."/>
            <person name="Silar P."/>
            <person name="Natvig D."/>
            <person name="Lalanne C."/>
            <person name="Gautier V."/>
            <person name="Ament-velasquez S.L."/>
            <person name="Kruys A."/>
            <person name="Hutchinson M.I."/>
            <person name="Powell A.J."/>
            <person name="Barry K."/>
            <person name="Miller A.N."/>
            <person name="Grigoriev I.V."/>
            <person name="Debuchy R."/>
            <person name="Gladieux P."/>
            <person name="Thoren M.H."/>
            <person name="Johannesson H."/>
        </authorList>
    </citation>
    <scope>NUCLEOTIDE SEQUENCE</scope>
    <source>
        <strain evidence="2">SMH3187-1</strain>
    </source>
</reference>
<evidence type="ECO:0000313" key="3">
    <source>
        <dbReference type="Proteomes" id="UP001172155"/>
    </source>
</evidence>
<feature type="compositionally biased region" description="Basic and acidic residues" evidence="1">
    <location>
        <begin position="81"/>
        <end position="93"/>
    </location>
</feature>
<dbReference type="Proteomes" id="UP001172155">
    <property type="component" value="Unassembled WGS sequence"/>
</dbReference>
<gene>
    <name evidence="2" type="ORF">B0T18DRAFT_196932</name>
</gene>
<proteinExistence type="predicted"/>
<comment type="caution">
    <text evidence="2">The sequence shown here is derived from an EMBL/GenBank/DDBJ whole genome shotgun (WGS) entry which is preliminary data.</text>
</comment>
<evidence type="ECO:0000313" key="2">
    <source>
        <dbReference type="EMBL" id="KAK0744119.1"/>
    </source>
</evidence>
<feature type="region of interest" description="Disordered" evidence="1">
    <location>
        <begin position="80"/>
        <end position="100"/>
    </location>
</feature>
<organism evidence="2 3">
    <name type="scientific">Schizothecium vesticola</name>
    <dbReference type="NCBI Taxonomy" id="314040"/>
    <lineage>
        <taxon>Eukaryota</taxon>
        <taxon>Fungi</taxon>
        <taxon>Dikarya</taxon>
        <taxon>Ascomycota</taxon>
        <taxon>Pezizomycotina</taxon>
        <taxon>Sordariomycetes</taxon>
        <taxon>Sordariomycetidae</taxon>
        <taxon>Sordariales</taxon>
        <taxon>Schizotheciaceae</taxon>
        <taxon>Schizothecium</taxon>
    </lineage>
</organism>
<dbReference type="AlphaFoldDB" id="A0AA40K328"/>